<feature type="region of interest" description="Disordered" evidence="1">
    <location>
        <begin position="1"/>
        <end position="29"/>
    </location>
</feature>
<evidence type="ECO:0000256" key="1">
    <source>
        <dbReference type="SAM" id="MobiDB-lite"/>
    </source>
</evidence>
<feature type="compositionally biased region" description="Pro residues" evidence="1">
    <location>
        <begin position="553"/>
        <end position="585"/>
    </location>
</feature>
<protein>
    <recommendedName>
        <fullName evidence="2">BACON domain-containing protein</fullName>
    </recommendedName>
</protein>
<feature type="region of interest" description="Disordered" evidence="1">
    <location>
        <begin position="383"/>
        <end position="437"/>
    </location>
</feature>
<evidence type="ECO:0000259" key="2">
    <source>
        <dbReference type="Pfam" id="PF19190"/>
    </source>
</evidence>
<keyword evidence="4" id="KW-1185">Reference proteome</keyword>
<organism evidence="3 4">
    <name type="scientific">Streptomyces pacificus</name>
    <dbReference type="NCBI Taxonomy" id="2705029"/>
    <lineage>
        <taxon>Bacteria</taxon>
        <taxon>Bacillati</taxon>
        <taxon>Actinomycetota</taxon>
        <taxon>Actinomycetes</taxon>
        <taxon>Kitasatosporales</taxon>
        <taxon>Streptomycetaceae</taxon>
        <taxon>Streptomyces</taxon>
    </lineage>
</organism>
<feature type="compositionally biased region" description="Basic and acidic residues" evidence="1">
    <location>
        <begin position="411"/>
        <end position="426"/>
    </location>
</feature>
<dbReference type="AlphaFoldDB" id="A0A6A0B298"/>
<evidence type="ECO:0000313" key="4">
    <source>
        <dbReference type="Proteomes" id="UP000484988"/>
    </source>
</evidence>
<sequence>MLEPPAHTIGAHRTPSRAPRPALGQAPPAGYEPHLDGLFTYCLSVLCDHGAATAALAEVITVAERHHGRGPADEELRKPWLYAIARWACLRRLSEQRRRRRRRPGAHVAWKGAHAAGASSEGAGASEGPNESPAPPYARTSPSSRSSPSSPSSRSSPPSRPSPSSPSSPSSSETEERHRAELARLAWPEAAGTTPEQREALELAVRHRLDPGGVASVLRMEPAAARELLSSAACEVERTRAALAVVETGNCPSVARLTEDRRVLLSAALRRELVRHVDDCPRCRRAAERAEAGGPWPGSTVAPAAAPAALPLVVAPREEARAAMLHVPRARAAAPRFGRDGFPLDPKDHAARRSRFRARAVTGTVVAAVVAAPVLALWASYRDDSPTGEGHDGSTVSASEADGTQPAGGVPDDRYENAGNAHRDGSAPRFAAGSPSPGAGGVTVEVIGSGPPAGSVGGGGFGAAGLSVAARPHGESVMLTLTAFGDAPVPWSLRTEAAWLSADRAFGTVSPGEPVVVRVHVDRAAEPAGEWSARIGVDPAGTVLQMRGEGSPRTPPPSSGPLSPPPSPAPSTEPAPATEPPPSSGPLPASSEPAPSTESPPSPGPQPPTEHPGESPAAPG</sequence>
<feature type="compositionally biased region" description="Low complexity" evidence="1">
    <location>
        <begin position="427"/>
        <end position="437"/>
    </location>
</feature>
<feature type="region of interest" description="Disordered" evidence="1">
    <location>
        <begin position="532"/>
        <end position="620"/>
    </location>
</feature>
<comment type="caution">
    <text evidence="3">The sequence shown here is derived from an EMBL/GenBank/DDBJ whole genome shotgun (WGS) entry which is preliminary data.</text>
</comment>
<dbReference type="InterPro" id="IPR024361">
    <property type="entry name" value="BACON"/>
</dbReference>
<name>A0A6A0B298_9ACTN</name>
<dbReference type="Gene3D" id="1.10.1740.10">
    <property type="match status" value="1"/>
</dbReference>
<dbReference type="Proteomes" id="UP000484988">
    <property type="component" value="Unassembled WGS sequence"/>
</dbReference>
<dbReference type="EMBL" id="BLLG01000024">
    <property type="protein sequence ID" value="GFH39216.1"/>
    <property type="molecule type" value="Genomic_DNA"/>
</dbReference>
<evidence type="ECO:0000313" key="3">
    <source>
        <dbReference type="EMBL" id="GFH39216.1"/>
    </source>
</evidence>
<gene>
    <name evidence="3" type="ORF">SCWH03_54810</name>
</gene>
<accession>A0A6A0B298</accession>
<feature type="compositionally biased region" description="Low complexity" evidence="1">
    <location>
        <begin position="112"/>
        <end position="128"/>
    </location>
</feature>
<proteinExistence type="predicted"/>
<feature type="compositionally biased region" description="Pro residues" evidence="1">
    <location>
        <begin position="598"/>
        <end position="610"/>
    </location>
</feature>
<feature type="domain" description="BACON" evidence="2">
    <location>
        <begin position="472"/>
        <end position="529"/>
    </location>
</feature>
<feature type="compositionally biased region" description="Basic and acidic residues" evidence="1">
    <location>
        <begin position="383"/>
        <end position="392"/>
    </location>
</feature>
<feature type="region of interest" description="Disordered" evidence="1">
    <location>
        <begin position="96"/>
        <end position="180"/>
    </location>
</feature>
<dbReference type="Pfam" id="PF19190">
    <property type="entry name" value="BACON_2"/>
    <property type="match status" value="1"/>
</dbReference>
<reference evidence="3 4" key="1">
    <citation type="submission" date="2020-02" db="EMBL/GenBank/DDBJ databases">
        <title>Whole Genome Shotgun Sequence of Streptomyces sp. strain CWH03.</title>
        <authorList>
            <person name="Dohra H."/>
            <person name="Kodani S."/>
            <person name="Yamamura H."/>
        </authorList>
    </citation>
    <scope>NUCLEOTIDE SEQUENCE [LARGE SCALE GENOMIC DNA]</scope>
    <source>
        <strain evidence="3 4">CWH03</strain>
    </source>
</reference>
<feature type="compositionally biased region" description="Low complexity" evidence="1">
    <location>
        <begin position="141"/>
        <end position="157"/>
    </location>
</feature>
<feature type="compositionally biased region" description="Low complexity" evidence="1">
    <location>
        <begin position="586"/>
        <end position="597"/>
    </location>
</feature>